<gene>
    <name evidence="3" type="ORF">OIK40_13065</name>
</gene>
<reference evidence="3 4" key="1">
    <citation type="submission" date="2022-10" db="EMBL/GenBank/DDBJ databases">
        <title>Erythrobacter sp. sf7 Genome sequencing.</title>
        <authorList>
            <person name="Park S."/>
        </authorList>
    </citation>
    <scope>NUCLEOTIDE SEQUENCE [LARGE SCALE GENOMIC DNA]</scope>
    <source>
        <strain evidence="4">sf7</strain>
    </source>
</reference>
<dbReference type="Gene3D" id="1.10.530.10">
    <property type="match status" value="1"/>
</dbReference>
<proteinExistence type="inferred from homology"/>
<name>A0ABT5JS28_9SPHN</name>
<evidence type="ECO:0000256" key="1">
    <source>
        <dbReference type="ARBA" id="ARBA00009387"/>
    </source>
</evidence>
<evidence type="ECO:0000313" key="3">
    <source>
        <dbReference type="EMBL" id="MDC8755573.1"/>
    </source>
</evidence>
<dbReference type="Pfam" id="PF01464">
    <property type="entry name" value="SLT"/>
    <property type="match status" value="1"/>
</dbReference>
<dbReference type="EMBL" id="JAQQXQ010000011">
    <property type="protein sequence ID" value="MDC8755573.1"/>
    <property type="molecule type" value="Genomic_DNA"/>
</dbReference>
<comment type="caution">
    <text evidence="3">The sequence shown here is derived from an EMBL/GenBank/DDBJ whole genome shotgun (WGS) entry which is preliminary data.</text>
</comment>
<comment type="similarity">
    <text evidence="1">Belongs to the virb1 family.</text>
</comment>
<accession>A0ABT5JS28</accession>
<dbReference type="SUPFAM" id="SSF53955">
    <property type="entry name" value="Lysozyme-like"/>
    <property type="match status" value="1"/>
</dbReference>
<dbReference type="RefSeq" id="WP_273678781.1">
    <property type="nucleotide sequence ID" value="NZ_JAQQXQ010000011.1"/>
</dbReference>
<organism evidence="3 4">
    <name type="scientific">Erythrobacter fulvus</name>
    <dbReference type="NCBI Taxonomy" id="2987523"/>
    <lineage>
        <taxon>Bacteria</taxon>
        <taxon>Pseudomonadati</taxon>
        <taxon>Pseudomonadota</taxon>
        <taxon>Alphaproteobacteria</taxon>
        <taxon>Sphingomonadales</taxon>
        <taxon>Erythrobacteraceae</taxon>
        <taxon>Erythrobacter/Porphyrobacter group</taxon>
        <taxon>Erythrobacter</taxon>
    </lineage>
</organism>
<dbReference type="Proteomes" id="UP001216558">
    <property type="component" value="Unassembled WGS sequence"/>
</dbReference>
<dbReference type="InterPro" id="IPR023346">
    <property type="entry name" value="Lysozyme-like_dom_sf"/>
</dbReference>
<evidence type="ECO:0000259" key="2">
    <source>
        <dbReference type="Pfam" id="PF01464"/>
    </source>
</evidence>
<protein>
    <submittedName>
        <fullName evidence="3">Transglycosylase SLT domain-containing protein</fullName>
    </submittedName>
</protein>
<evidence type="ECO:0000313" key="4">
    <source>
        <dbReference type="Proteomes" id="UP001216558"/>
    </source>
</evidence>
<feature type="domain" description="Transglycosylase SLT" evidence="2">
    <location>
        <begin position="50"/>
        <end position="102"/>
    </location>
</feature>
<keyword evidence="4" id="KW-1185">Reference proteome</keyword>
<dbReference type="InterPro" id="IPR008258">
    <property type="entry name" value="Transglycosylase_SLT_dom_1"/>
</dbReference>
<sequence>MSTSSLSHVPSGPIRAGFETAARTHAVARQGGAVRQIAPQPAGTPVEAAIARAAEATTVDFGYLLAQAEVESAMNPAARAARSSATGLYQFIESTWLDTVRKHGHRFGLGNIADQIGVTPAGSAFVSDPGQRQAILALRADPQVAALMAAGLAEDNRAHLAPILGRQPDHSELYLAHFLGAGGAGRFLSEMRADPNQSAAALFARPAAANRAIFYAPDGSARSLAGVMDVISGKLGRALDKAGNGQAPRLARADYSAPPYAAATPYPIAEKAVFSPAVAAPPAFTPQARMPMSQVLGTAFGSDTSTAPAQVRRAYDRLKAFGL</sequence>